<evidence type="ECO:0000313" key="3">
    <source>
        <dbReference type="Proteomes" id="UP000594262"/>
    </source>
</evidence>
<name>A0A7M6DJ23_9CNID</name>
<dbReference type="Proteomes" id="UP000594262">
    <property type="component" value="Unplaced"/>
</dbReference>
<keyword evidence="3" id="KW-1185">Reference proteome</keyword>
<sequence length="226" mass="25355">IIPSSFISYIVPDGRFSAADITSNTQVVVMDEWTPESLSCEDAKRILQGGRITVPRKHSSVQSTHYNSGFFITTNDFPDFGAGRDGEAIKKRLQVFNTVSLKRKDPTISAWLRRNCMEIFHWVAEQLHDMPLFSIVQEIEERTGVIYNDFDSENPFKSDVEEPLNYSFSQPSSSSSSAPAASAATSSSSATGSNRDRRNVENVLDHTFYTVSTAQNHIFTLCRRIE</sequence>
<organism evidence="2 3">
    <name type="scientific">Clytia hemisphaerica</name>
    <dbReference type="NCBI Taxonomy" id="252671"/>
    <lineage>
        <taxon>Eukaryota</taxon>
        <taxon>Metazoa</taxon>
        <taxon>Cnidaria</taxon>
        <taxon>Hydrozoa</taxon>
        <taxon>Hydroidolina</taxon>
        <taxon>Leptothecata</taxon>
        <taxon>Obeliida</taxon>
        <taxon>Clytiidae</taxon>
        <taxon>Clytia</taxon>
    </lineage>
</organism>
<dbReference type="OrthoDB" id="6034936at2759"/>
<feature type="compositionally biased region" description="Low complexity" evidence="1">
    <location>
        <begin position="167"/>
        <end position="193"/>
    </location>
</feature>
<evidence type="ECO:0000313" key="2">
    <source>
        <dbReference type="EnsemblMetazoa" id="CLYHEMP012863.1"/>
    </source>
</evidence>
<dbReference type="InterPro" id="IPR027417">
    <property type="entry name" value="P-loop_NTPase"/>
</dbReference>
<dbReference type="EnsemblMetazoa" id="CLYHEMT012863.1">
    <property type="protein sequence ID" value="CLYHEMP012863.1"/>
    <property type="gene ID" value="CLYHEMG012863"/>
</dbReference>
<evidence type="ECO:0000256" key="1">
    <source>
        <dbReference type="SAM" id="MobiDB-lite"/>
    </source>
</evidence>
<protein>
    <submittedName>
        <fullName evidence="2">Uncharacterized protein</fullName>
    </submittedName>
</protein>
<dbReference type="Gene3D" id="3.40.50.300">
    <property type="entry name" value="P-loop containing nucleotide triphosphate hydrolases"/>
    <property type="match status" value="1"/>
</dbReference>
<proteinExistence type="predicted"/>
<feature type="region of interest" description="Disordered" evidence="1">
    <location>
        <begin position="161"/>
        <end position="197"/>
    </location>
</feature>
<accession>A0A7M6DJ23</accession>
<dbReference type="AlphaFoldDB" id="A0A7M6DJ23"/>
<reference evidence="2" key="1">
    <citation type="submission" date="2021-01" db="UniProtKB">
        <authorList>
            <consortium name="EnsemblMetazoa"/>
        </authorList>
    </citation>
    <scope>IDENTIFICATION</scope>
</reference>